<dbReference type="InterPro" id="IPR035965">
    <property type="entry name" value="PAS-like_dom_sf"/>
</dbReference>
<dbReference type="InterPro" id="IPR036097">
    <property type="entry name" value="HisK_dim/P_sf"/>
</dbReference>
<evidence type="ECO:0000256" key="2">
    <source>
        <dbReference type="ARBA" id="ARBA00012438"/>
    </source>
</evidence>
<proteinExistence type="predicted"/>
<dbReference type="InterPro" id="IPR036890">
    <property type="entry name" value="HATPase_C_sf"/>
</dbReference>
<dbReference type="AlphaFoldDB" id="A0A9D7E1V1"/>
<dbReference type="SMART" id="SM00091">
    <property type="entry name" value="PAS"/>
    <property type="match status" value="1"/>
</dbReference>
<reference evidence="6" key="1">
    <citation type="submission" date="2020-10" db="EMBL/GenBank/DDBJ databases">
        <title>Connecting structure to function with the recovery of over 1000 high-quality activated sludge metagenome-assembled genomes encoding full-length rRNA genes using long-read sequencing.</title>
        <authorList>
            <person name="Singleton C.M."/>
            <person name="Petriglieri F."/>
            <person name="Kristensen J.M."/>
            <person name="Kirkegaard R.H."/>
            <person name="Michaelsen T.Y."/>
            <person name="Andersen M.H."/>
            <person name="Karst S.M."/>
            <person name="Dueholm M.S."/>
            <person name="Nielsen P.H."/>
            <person name="Albertsen M."/>
        </authorList>
    </citation>
    <scope>NUCLEOTIDE SEQUENCE</scope>
    <source>
        <strain evidence="6">Bjer_18-Q3-R1-45_BAT3C.347</strain>
    </source>
</reference>
<dbReference type="InterPro" id="IPR003661">
    <property type="entry name" value="HisK_dim/P_dom"/>
</dbReference>
<evidence type="ECO:0000256" key="1">
    <source>
        <dbReference type="ARBA" id="ARBA00000085"/>
    </source>
</evidence>
<dbReference type="SUPFAM" id="SSF55874">
    <property type="entry name" value="ATPase domain of HSP90 chaperone/DNA topoisomerase II/histidine kinase"/>
    <property type="match status" value="1"/>
</dbReference>
<dbReference type="PANTHER" id="PTHR43065">
    <property type="entry name" value="SENSOR HISTIDINE KINASE"/>
    <property type="match status" value="1"/>
</dbReference>
<dbReference type="Proteomes" id="UP000807785">
    <property type="component" value="Unassembled WGS sequence"/>
</dbReference>
<dbReference type="InterPro" id="IPR003594">
    <property type="entry name" value="HATPase_dom"/>
</dbReference>
<dbReference type="PANTHER" id="PTHR43065:SF29">
    <property type="entry name" value="SENSOR PROTEIN KINASE FLES"/>
    <property type="match status" value="1"/>
</dbReference>
<dbReference type="CDD" id="cd00082">
    <property type="entry name" value="HisKA"/>
    <property type="match status" value="1"/>
</dbReference>
<evidence type="ECO:0000256" key="3">
    <source>
        <dbReference type="ARBA" id="ARBA00022553"/>
    </source>
</evidence>
<name>A0A9D7E1V1_9PROT</name>
<accession>A0A9D7E1V1</accession>
<evidence type="ECO:0000313" key="7">
    <source>
        <dbReference type="Proteomes" id="UP000807785"/>
    </source>
</evidence>
<dbReference type="Gene3D" id="3.30.450.20">
    <property type="entry name" value="PAS domain"/>
    <property type="match status" value="1"/>
</dbReference>
<evidence type="ECO:0000313" key="6">
    <source>
        <dbReference type="EMBL" id="MBK6972614.1"/>
    </source>
</evidence>
<dbReference type="PROSITE" id="PS50109">
    <property type="entry name" value="HIS_KIN"/>
    <property type="match status" value="1"/>
</dbReference>
<dbReference type="SUPFAM" id="SSF55785">
    <property type="entry name" value="PYP-like sensor domain (PAS domain)"/>
    <property type="match status" value="1"/>
</dbReference>
<keyword evidence="4" id="KW-0175">Coiled coil</keyword>
<gene>
    <name evidence="6" type="ORF">IPH26_06555</name>
</gene>
<organism evidence="6 7">
    <name type="scientific">Candidatus Methylophosphatis roskildensis</name>
    <dbReference type="NCBI Taxonomy" id="2899263"/>
    <lineage>
        <taxon>Bacteria</taxon>
        <taxon>Pseudomonadati</taxon>
        <taxon>Pseudomonadota</taxon>
        <taxon>Betaproteobacteria</taxon>
        <taxon>Nitrosomonadales</taxon>
        <taxon>Sterolibacteriaceae</taxon>
        <taxon>Candidatus Methylophosphatis</taxon>
    </lineage>
</organism>
<dbReference type="SMART" id="SM00387">
    <property type="entry name" value="HATPase_c"/>
    <property type="match status" value="1"/>
</dbReference>
<dbReference type="EC" id="2.7.13.3" evidence="2"/>
<dbReference type="Pfam" id="PF00512">
    <property type="entry name" value="HisKA"/>
    <property type="match status" value="1"/>
</dbReference>
<dbReference type="Gene3D" id="3.30.565.10">
    <property type="entry name" value="Histidine kinase-like ATPase, C-terminal domain"/>
    <property type="match status" value="1"/>
</dbReference>
<keyword evidence="3" id="KW-0597">Phosphoprotein</keyword>
<evidence type="ECO:0000259" key="5">
    <source>
        <dbReference type="PROSITE" id="PS50109"/>
    </source>
</evidence>
<sequence length="412" mass="44215">MSDHALLIDSPSQEPAQMDPADLAEAFRLFNEASSELSRAYDGLQAQVAQLTVELAQANGELRRQYQEKAALNERLGTLLAALPAGVVVLDRAGTVDQANPAAMAMLGNDIVGWQWKELLATQLSASDATNEWIDASDLRLEIRETALDSCGGRIVLLHDVTEAQRMRTLAARNERLAAMGEMVAGLAHQLRTPLSAALLYAANFAAPALRASDRERVASRVVERLQHLEALIRDMLVFARGEIGSRELMTIDQLVGEVSANCDPIARGKGIEFLALAESANAAVWVSRTDLVGALINLIENAIGEVPACGIVALDAEVDATNVTFCVCDNGPGIAPALQKRLFEPFFTTRAQGTGLGLAIARGVARAHGGDLELRPGRDSPGRRWTTEFRLSLPRAAEAKTGNRVQSGEKP</sequence>
<dbReference type="SMART" id="SM00388">
    <property type="entry name" value="HisKA"/>
    <property type="match status" value="1"/>
</dbReference>
<dbReference type="InterPro" id="IPR000014">
    <property type="entry name" value="PAS"/>
</dbReference>
<dbReference type="CDD" id="cd00075">
    <property type="entry name" value="HATPase"/>
    <property type="match status" value="1"/>
</dbReference>
<feature type="coiled-coil region" evidence="4">
    <location>
        <begin position="34"/>
        <end position="75"/>
    </location>
</feature>
<dbReference type="Pfam" id="PF13188">
    <property type="entry name" value="PAS_8"/>
    <property type="match status" value="1"/>
</dbReference>
<dbReference type="InterPro" id="IPR005467">
    <property type="entry name" value="His_kinase_dom"/>
</dbReference>
<dbReference type="Pfam" id="PF02518">
    <property type="entry name" value="HATPase_c"/>
    <property type="match status" value="1"/>
</dbReference>
<comment type="catalytic activity">
    <reaction evidence="1">
        <text>ATP + protein L-histidine = ADP + protein N-phospho-L-histidine.</text>
        <dbReference type="EC" id="2.7.13.3"/>
    </reaction>
</comment>
<protein>
    <recommendedName>
        <fullName evidence="2">histidine kinase</fullName>
        <ecNumber evidence="2">2.7.13.3</ecNumber>
    </recommendedName>
</protein>
<dbReference type="InterPro" id="IPR004358">
    <property type="entry name" value="Sig_transdc_His_kin-like_C"/>
</dbReference>
<dbReference type="PRINTS" id="PR00344">
    <property type="entry name" value="BCTRLSENSOR"/>
</dbReference>
<evidence type="ECO:0000256" key="4">
    <source>
        <dbReference type="SAM" id="Coils"/>
    </source>
</evidence>
<dbReference type="CDD" id="cd00130">
    <property type="entry name" value="PAS"/>
    <property type="match status" value="1"/>
</dbReference>
<comment type="caution">
    <text evidence="6">The sequence shown here is derived from an EMBL/GenBank/DDBJ whole genome shotgun (WGS) entry which is preliminary data.</text>
</comment>
<dbReference type="SUPFAM" id="SSF47384">
    <property type="entry name" value="Homodimeric domain of signal transducing histidine kinase"/>
    <property type="match status" value="1"/>
</dbReference>
<feature type="domain" description="Histidine kinase" evidence="5">
    <location>
        <begin position="186"/>
        <end position="398"/>
    </location>
</feature>
<dbReference type="EMBL" id="JADJEV010000003">
    <property type="protein sequence ID" value="MBK6972614.1"/>
    <property type="molecule type" value="Genomic_DNA"/>
</dbReference>
<dbReference type="GO" id="GO:0000155">
    <property type="term" value="F:phosphorelay sensor kinase activity"/>
    <property type="evidence" value="ECO:0007669"/>
    <property type="project" value="InterPro"/>
</dbReference>
<dbReference type="Gene3D" id="1.10.287.130">
    <property type="match status" value="1"/>
</dbReference>